<feature type="transmembrane region" description="Helical" evidence="1">
    <location>
        <begin position="13"/>
        <end position="36"/>
    </location>
</feature>
<evidence type="ECO:0000313" key="3">
    <source>
        <dbReference type="Proteomes" id="UP001391051"/>
    </source>
</evidence>
<feature type="transmembrane region" description="Helical" evidence="1">
    <location>
        <begin position="174"/>
        <end position="192"/>
    </location>
</feature>
<accession>A0ABR1QLQ2</accession>
<name>A0ABR1QLQ2_9PEZI</name>
<evidence type="ECO:0008006" key="4">
    <source>
        <dbReference type="Google" id="ProtNLM"/>
    </source>
</evidence>
<reference evidence="2 3" key="1">
    <citation type="submission" date="2023-01" db="EMBL/GenBank/DDBJ databases">
        <title>Analysis of 21 Apiospora genomes using comparative genomics revels a genus with tremendous synthesis potential of carbohydrate active enzymes and secondary metabolites.</title>
        <authorList>
            <person name="Sorensen T."/>
        </authorList>
    </citation>
    <scope>NUCLEOTIDE SEQUENCE [LARGE SCALE GENOMIC DNA]</scope>
    <source>
        <strain evidence="2 3">CBS 24483</strain>
    </source>
</reference>
<feature type="transmembrane region" description="Helical" evidence="1">
    <location>
        <begin position="136"/>
        <end position="154"/>
    </location>
</feature>
<dbReference type="Proteomes" id="UP001391051">
    <property type="component" value="Unassembled WGS sequence"/>
</dbReference>
<keyword evidence="1" id="KW-0812">Transmembrane</keyword>
<feature type="transmembrane region" description="Helical" evidence="1">
    <location>
        <begin position="111"/>
        <end position="129"/>
    </location>
</feature>
<proteinExistence type="predicted"/>
<feature type="transmembrane region" description="Helical" evidence="1">
    <location>
        <begin position="331"/>
        <end position="349"/>
    </location>
</feature>
<evidence type="ECO:0000313" key="2">
    <source>
        <dbReference type="EMBL" id="KAK7959271.1"/>
    </source>
</evidence>
<dbReference type="EMBL" id="JAQQWE010000003">
    <property type="protein sequence ID" value="KAK7959271.1"/>
    <property type="molecule type" value="Genomic_DNA"/>
</dbReference>
<keyword evidence="1" id="KW-1133">Transmembrane helix</keyword>
<feature type="transmembrane region" description="Helical" evidence="1">
    <location>
        <begin position="212"/>
        <end position="231"/>
    </location>
</feature>
<comment type="caution">
    <text evidence="2">The sequence shown here is derived from an EMBL/GenBank/DDBJ whole genome shotgun (WGS) entry which is preliminary data.</text>
</comment>
<organism evidence="2 3">
    <name type="scientific">Apiospora aurea</name>
    <dbReference type="NCBI Taxonomy" id="335848"/>
    <lineage>
        <taxon>Eukaryota</taxon>
        <taxon>Fungi</taxon>
        <taxon>Dikarya</taxon>
        <taxon>Ascomycota</taxon>
        <taxon>Pezizomycotina</taxon>
        <taxon>Sordariomycetes</taxon>
        <taxon>Xylariomycetidae</taxon>
        <taxon>Amphisphaeriales</taxon>
        <taxon>Apiosporaceae</taxon>
        <taxon>Apiospora</taxon>
    </lineage>
</organism>
<dbReference type="GeneID" id="92073409"/>
<dbReference type="RefSeq" id="XP_066702974.1">
    <property type="nucleotide sequence ID" value="XM_066840347.1"/>
</dbReference>
<sequence length="390" mass="42904">MDPPKIARMPLEAAAQAVLPFSALLLAIFAVGYVYMEKLLQDVILSRVYGRLFAAQDEDHGYAFSVHHITLITHGLLTLLGIVPTMCILVGEASFNDPLISGSGVTYGDYLLFIALAYCGGYVGDLFLYRGRTGAMAKLHHVIVLLVALSTIGLNGDIEKNHSATVSTYMILVWYTWDMVSELPIHAGLILWRCVRDYASAPALSKLMRYMALWRLASVLGELGVTVYLFYSAWRKFSTTWTVLAPMACWLWFYLQLQSAHVLYGISCRVRREHDVRARSDKEGGGSNAMSLVEESGPLRTGMLFSDSAYVGLTLGTTLLSYTHASGTRSHLLVLAAGALVIGGAMLLVRYFTQDSSAMAGLAARGTNATKIDPFRPPQGYLGKGRRRRW</sequence>
<feature type="transmembrane region" description="Helical" evidence="1">
    <location>
        <begin position="71"/>
        <end position="91"/>
    </location>
</feature>
<evidence type="ECO:0000256" key="1">
    <source>
        <dbReference type="SAM" id="Phobius"/>
    </source>
</evidence>
<keyword evidence="1" id="KW-0472">Membrane</keyword>
<protein>
    <recommendedName>
        <fullName evidence="4">TLC domain-containing protein</fullName>
    </recommendedName>
</protein>
<keyword evidence="3" id="KW-1185">Reference proteome</keyword>
<gene>
    <name evidence="2" type="ORF">PG986_004125</name>
</gene>
<feature type="transmembrane region" description="Helical" evidence="1">
    <location>
        <begin position="243"/>
        <end position="264"/>
    </location>
</feature>